<evidence type="ECO:0000313" key="1">
    <source>
        <dbReference type="EMBL" id="BAE91307.1"/>
    </source>
</evidence>
<sequence>MERKKEVKVEERRTDLLTYVKFFLYKNHQCSLKTLVCLIFPKFVLPTKVILITGRQRR</sequence>
<organism evidence="1">
    <name type="scientific">Macaca fascicularis</name>
    <name type="common">Crab-eating macaque</name>
    <name type="synonym">Cynomolgus monkey</name>
    <dbReference type="NCBI Taxonomy" id="9541"/>
    <lineage>
        <taxon>Eukaryota</taxon>
        <taxon>Metazoa</taxon>
        <taxon>Chordata</taxon>
        <taxon>Craniata</taxon>
        <taxon>Vertebrata</taxon>
        <taxon>Euteleostomi</taxon>
        <taxon>Mammalia</taxon>
        <taxon>Eutheria</taxon>
        <taxon>Euarchontoglires</taxon>
        <taxon>Primates</taxon>
        <taxon>Haplorrhini</taxon>
        <taxon>Catarrhini</taxon>
        <taxon>Cercopithecidae</taxon>
        <taxon>Cercopithecinae</taxon>
        <taxon>Macaca</taxon>
    </lineage>
</organism>
<reference evidence="1" key="1">
    <citation type="journal article" date="2007" name="PLoS Biol.">
        <title>Rate of evolution in brain-expressed genes in humans and other primates.</title>
        <authorList>
            <person name="Wang H.-Y."/>
            <person name="Chien H.-C."/>
            <person name="Osada N."/>
            <person name="Hashimoto K."/>
            <person name="Sugano S."/>
            <person name="Gojobori T."/>
            <person name="Chou C.-K."/>
            <person name="Tsai S.-F."/>
            <person name="Wu C.-I."/>
            <person name="Shen C.-K.J."/>
        </authorList>
    </citation>
    <scope>NUCLEOTIDE SEQUENCE</scope>
</reference>
<protein>
    <submittedName>
        <fullName evidence="1">Macaca fascicularis brain cDNA clone: QtrA-15657, similar to human similar to Retrovirus-related Pol polyprotein fromtransposon 297 (LOC400754), mRNA, RefSeq: XM_375732.1</fullName>
    </submittedName>
</protein>
<accession>I7GPE7</accession>
<dbReference type="EMBL" id="AB174245">
    <property type="protein sequence ID" value="BAE91307.1"/>
    <property type="molecule type" value="mRNA"/>
</dbReference>
<dbReference type="AlphaFoldDB" id="I7GPE7"/>
<proteinExistence type="evidence at transcript level"/>
<name>I7GPE7_MACFA</name>